<dbReference type="InterPro" id="IPR008030">
    <property type="entry name" value="NmrA-like"/>
</dbReference>
<organism evidence="4 5">
    <name type="scientific">Rhizosaccharibacter radicis</name>
    <dbReference type="NCBI Taxonomy" id="2782605"/>
    <lineage>
        <taxon>Bacteria</taxon>
        <taxon>Pseudomonadati</taxon>
        <taxon>Pseudomonadota</taxon>
        <taxon>Alphaproteobacteria</taxon>
        <taxon>Acetobacterales</taxon>
        <taxon>Acetobacteraceae</taxon>
        <taxon>Rhizosaccharibacter</taxon>
    </lineage>
</organism>
<evidence type="ECO:0000256" key="1">
    <source>
        <dbReference type="ARBA" id="ARBA00006328"/>
    </source>
</evidence>
<dbReference type="InterPro" id="IPR036291">
    <property type="entry name" value="NAD(P)-bd_dom_sf"/>
</dbReference>
<keyword evidence="5" id="KW-1185">Reference proteome</keyword>
<dbReference type="RefSeq" id="WP_422918509.1">
    <property type="nucleotide sequence ID" value="NZ_JAMZEJ010000002.1"/>
</dbReference>
<comment type="similarity">
    <text evidence="1">Belongs to the NmrA-type oxidoreductase family.</text>
</comment>
<evidence type="ECO:0000259" key="3">
    <source>
        <dbReference type="Pfam" id="PF05368"/>
    </source>
</evidence>
<keyword evidence="2" id="KW-0521">NADP</keyword>
<dbReference type="Gene3D" id="3.40.50.720">
    <property type="entry name" value="NAD(P)-binding Rossmann-like Domain"/>
    <property type="match status" value="1"/>
</dbReference>
<dbReference type="InterPro" id="IPR051164">
    <property type="entry name" value="NmrA-like_oxidored"/>
</dbReference>
<reference evidence="4 5" key="1">
    <citation type="submission" date="2022-06" db="EMBL/GenBank/DDBJ databases">
        <title>Rhizosaccharibacter gen. nov. sp. nov. KSS12, endophytic bacteria isolated from sugarcane.</title>
        <authorList>
            <person name="Pitiwittayakul N."/>
        </authorList>
    </citation>
    <scope>NUCLEOTIDE SEQUENCE [LARGE SCALE GENOMIC DNA]</scope>
    <source>
        <strain evidence="4 5">KSS12</strain>
    </source>
</reference>
<dbReference type="Proteomes" id="UP001524547">
    <property type="component" value="Unassembled WGS sequence"/>
</dbReference>
<name>A0ABT1VVQ5_9PROT</name>
<feature type="domain" description="NmrA-like" evidence="3">
    <location>
        <begin position="23"/>
        <end position="258"/>
    </location>
</feature>
<comment type="caution">
    <text evidence="4">The sequence shown here is derived from an EMBL/GenBank/DDBJ whole genome shotgun (WGS) entry which is preliminary data.</text>
</comment>
<evidence type="ECO:0000313" key="5">
    <source>
        <dbReference type="Proteomes" id="UP001524547"/>
    </source>
</evidence>
<evidence type="ECO:0000256" key="2">
    <source>
        <dbReference type="ARBA" id="ARBA00022857"/>
    </source>
</evidence>
<dbReference type="Pfam" id="PF05368">
    <property type="entry name" value="NmrA"/>
    <property type="match status" value="1"/>
</dbReference>
<accession>A0ABT1VVQ5</accession>
<dbReference type="CDD" id="cd05251">
    <property type="entry name" value="NmrA_like_SDR_a"/>
    <property type="match status" value="1"/>
</dbReference>
<dbReference type="PANTHER" id="PTHR42748">
    <property type="entry name" value="NITROGEN METABOLITE REPRESSION PROTEIN NMRA FAMILY MEMBER"/>
    <property type="match status" value="1"/>
</dbReference>
<dbReference type="PANTHER" id="PTHR42748:SF7">
    <property type="entry name" value="NMRA LIKE REDOX SENSOR 1-RELATED"/>
    <property type="match status" value="1"/>
</dbReference>
<sequence>MTTPDNFLPPLPARHGVPRPGPVLVFGATGQQGGAVAAALAANGWPVRALVRDPDGSGAQRLRSAGVALHPGDLGDPDSIRAAMRGVHGVFSVQPSSGQGDAYGVTDEQEIGWGRSIADIARTEGVQHLVYSSVNAAGEPTGMGHFDSKTEIEEHIRRSGLRHTIVRPAAFMELLMLPGMGLDQGRFSFFLRPDQKGQLIAVQDIGTIVADLFAAPDRHAGRTIEIAGDEITGQEFGAILSRAAGRPIGYARFPDDMLQPGSFLGRLASLIDDGRLAGRADIEVLRREFGPLTRFADWVAGPGKPLLEAALGAGKAPIALR</sequence>
<dbReference type="Gene3D" id="3.90.25.10">
    <property type="entry name" value="UDP-galactose 4-epimerase, domain 1"/>
    <property type="match status" value="1"/>
</dbReference>
<gene>
    <name evidence="4" type="ORF">NFI88_02745</name>
</gene>
<protein>
    <submittedName>
        <fullName evidence="4">NmrA/HSCARG family protein</fullName>
    </submittedName>
</protein>
<proteinExistence type="inferred from homology"/>
<evidence type="ECO:0000313" key="4">
    <source>
        <dbReference type="EMBL" id="MCQ8239759.1"/>
    </source>
</evidence>
<dbReference type="EMBL" id="JAMZEJ010000002">
    <property type="protein sequence ID" value="MCQ8239759.1"/>
    <property type="molecule type" value="Genomic_DNA"/>
</dbReference>
<dbReference type="SUPFAM" id="SSF51735">
    <property type="entry name" value="NAD(P)-binding Rossmann-fold domains"/>
    <property type="match status" value="1"/>
</dbReference>